<dbReference type="GO" id="GO:0043025">
    <property type="term" value="C:neuronal cell body"/>
    <property type="evidence" value="ECO:0007669"/>
    <property type="project" value="Ensembl"/>
</dbReference>
<dbReference type="FunFam" id="2.60.40.10:FF:000414">
    <property type="entry name" value="Interleukin-6 receptor subunit beta"/>
    <property type="match status" value="1"/>
</dbReference>
<evidence type="ECO:0000256" key="12">
    <source>
        <dbReference type="ARBA" id="ARBA00023180"/>
    </source>
</evidence>
<keyword evidence="4" id="KW-0597">Phosphoprotein</keyword>
<comment type="subunit">
    <text evidence="14">Component of a hexamer of two molecules each of IL6, IL6R and IL6ST; associates with the complex IL6:IL6R but does not interact with IL6. Forms heterodimers composed of LIFR and IL6ST (type I OSM receptor) which are activated by LIF and OSM. Also forms heterodimers composed of OSMR and IL6ST (type II receptor) which are activated by OSM but not by LIF. Interacts with HCK. Interacts with INPP5D/SHIP1. Interacts with SRC and YES. Interacts with ARMH4; this interaction prevents IL6ST protein homodimerization and bridges ARMH4 with IL6R and STAT3 and therefore inhibits phosphorylation of STAT3 at 'Tyr-705'.</text>
</comment>
<dbReference type="FunFam" id="2.60.40.10:FF:000542">
    <property type="entry name" value="Interleukin-6 receptor subunit beta"/>
    <property type="match status" value="1"/>
</dbReference>
<dbReference type="GO" id="GO:0045121">
    <property type="term" value="C:membrane raft"/>
    <property type="evidence" value="ECO:0007669"/>
    <property type="project" value="Ensembl"/>
</dbReference>
<dbReference type="PROSITE" id="PS01353">
    <property type="entry name" value="HEMATOPO_REC_L_F2"/>
    <property type="match status" value="1"/>
</dbReference>
<evidence type="ECO:0000256" key="8">
    <source>
        <dbReference type="ARBA" id="ARBA00022989"/>
    </source>
</evidence>
<dbReference type="GO" id="GO:0030296">
    <property type="term" value="F:protein tyrosine kinase activator activity"/>
    <property type="evidence" value="ECO:0007669"/>
    <property type="project" value="Ensembl"/>
</dbReference>
<feature type="transmembrane region" description="Helical" evidence="20">
    <location>
        <begin position="631"/>
        <end position="651"/>
    </location>
</feature>
<dbReference type="SUPFAM" id="SSF49265">
    <property type="entry name" value="Fibronectin type III"/>
    <property type="match status" value="4"/>
</dbReference>
<dbReference type="GO" id="GO:0007259">
    <property type="term" value="P:cell surface receptor signaling pathway via JAK-STAT"/>
    <property type="evidence" value="ECO:0007669"/>
    <property type="project" value="Ensembl"/>
</dbReference>
<dbReference type="GO" id="GO:0004915">
    <property type="term" value="F:interleukin-6 receptor activity"/>
    <property type="evidence" value="ECO:0007669"/>
    <property type="project" value="Ensembl"/>
</dbReference>
<reference evidence="23" key="2">
    <citation type="submission" date="2025-09" db="UniProtKB">
        <authorList>
            <consortium name="Ensembl"/>
        </authorList>
    </citation>
    <scope>IDENTIFICATION</scope>
</reference>
<dbReference type="GO" id="GO:0004923">
    <property type="term" value="F:leukemia inhibitory factor receptor activity"/>
    <property type="evidence" value="ECO:0007669"/>
    <property type="project" value="Ensembl"/>
</dbReference>
<dbReference type="GeneTree" id="ENSGT00940000159608"/>
<evidence type="ECO:0000313" key="24">
    <source>
        <dbReference type="Proteomes" id="UP000694417"/>
    </source>
</evidence>
<evidence type="ECO:0000259" key="22">
    <source>
        <dbReference type="PROSITE" id="PS50853"/>
    </source>
</evidence>
<dbReference type="InterPro" id="IPR003961">
    <property type="entry name" value="FN3_dom"/>
</dbReference>
<keyword evidence="12" id="KW-0325">Glycoprotein</keyword>
<name>A0A8D2KE09_UROPR</name>
<dbReference type="GO" id="GO:0019981">
    <property type="term" value="F:interleukin-6 binding"/>
    <property type="evidence" value="ECO:0007669"/>
    <property type="project" value="Ensembl"/>
</dbReference>
<evidence type="ECO:0000256" key="17">
    <source>
        <dbReference type="ARBA" id="ARBA00078919"/>
    </source>
</evidence>
<evidence type="ECO:0000256" key="16">
    <source>
        <dbReference type="ARBA" id="ARBA00077050"/>
    </source>
</evidence>
<dbReference type="GO" id="GO:0005138">
    <property type="term" value="F:interleukin-6 receptor binding"/>
    <property type="evidence" value="ECO:0007669"/>
    <property type="project" value="Ensembl"/>
</dbReference>
<dbReference type="PANTHER" id="PTHR23036">
    <property type="entry name" value="CYTOKINE RECEPTOR"/>
    <property type="match status" value="1"/>
</dbReference>
<dbReference type="InterPro" id="IPR010457">
    <property type="entry name" value="IgC2-like_lig-bd"/>
</dbReference>
<feature type="chain" id="PRO_5035001338" description="Interleukin-6 receptor subunit beta" evidence="21">
    <location>
        <begin position="22"/>
        <end position="929"/>
    </location>
</feature>
<keyword evidence="24" id="KW-1185">Reference proteome</keyword>
<feature type="signal peptide" evidence="21">
    <location>
        <begin position="1"/>
        <end position="21"/>
    </location>
</feature>
<keyword evidence="7" id="KW-0677">Repeat</keyword>
<dbReference type="AlphaFoldDB" id="A0A8D2KE09"/>
<dbReference type="GO" id="GO:0045669">
    <property type="term" value="P:positive regulation of osteoblast differentiation"/>
    <property type="evidence" value="ECO:0007669"/>
    <property type="project" value="Ensembl"/>
</dbReference>
<dbReference type="SMART" id="SM00060">
    <property type="entry name" value="FN3"/>
    <property type="match status" value="5"/>
</dbReference>
<dbReference type="Pfam" id="PF00041">
    <property type="entry name" value="fn3"/>
    <property type="match status" value="2"/>
</dbReference>
<dbReference type="GO" id="GO:0005977">
    <property type="term" value="P:glycogen metabolic process"/>
    <property type="evidence" value="ECO:0007669"/>
    <property type="project" value="Ensembl"/>
</dbReference>
<dbReference type="InterPro" id="IPR013783">
    <property type="entry name" value="Ig-like_fold"/>
</dbReference>
<dbReference type="GO" id="GO:0030425">
    <property type="term" value="C:dendrite"/>
    <property type="evidence" value="ECO:0007669"/>
    <property type="project" value="Ensembl"/>
</dbReference>
<dbReference type="Pfam" id="PF06328">
    <property type="entry name" value="Lep_receptor_Ig"/>
    <property type="match status" value="1"/>
</dbReference>
<feature type="compositionally biased region" description="Polar residues" evidence="19">
    <location>
        <begin position="784"/>
        <end position="796"/>
    </location>
</feature>
<dbReference type="CDD" id="cd00063">
    <property type="entry name" value="FN3"/>
    <property type="match status" value="3"/>
</dbReference>
<gene>
    <name evidence="23" type="primary">IL6ST</name>
</gene>
<accession>A0A8D2KE09</accession>
<evidence type="ECO:0000256" key="1">
    <source>
        <dbReference type="ARBA" id="ARBA00004251"/>
    </source>
</evidence>
<dbReference type="GO" id="GO:0043524">
    <property type="term" value="P:negative regulation of neuron apoptotic process"/>
    <property type="evidence" value="ECO:0007669"/>
    <property type="project" value="Ensembl"/>
</dbReference>
<feature type="region of interest" description="Disordered" evidence="19">
    <location>
        <begin position="784"/>
        <end position="804"/>
    </location>
</feature>
<dbReference type="Ensembl" id="ENSUPAT00010006690.1">
    <property type="protein sequence ID" value="ENSUPAP00010005839.1"/>
    <property type="gene ID" value="ENSUPAG00010004692.1"/>
</dbReference>
<dbReference type="GO" id="GO:0005900">
    <property type="term" value="C:oncostatin-M receptor complex"/>
    <property type="evidence" value="ECO:0007669"/>
    <property type="project" value="Ensembl"/>
</dbReference>
<dbReference type="GO" id="GO:0097110">
    <property type="term" value="F:scaffold protein binding"/>
    <property type="evidence" value="ECO:0007669"/>
    <property type="project" value="Ensembl"/>
</dbReference>
<dbReference type="FunFam" id="2.60.40.10:FF:000524">
    <property type="entry name" value="Interleukin-6 receptor subunit beta"/>
    <property type="match status" value="1"/>
</dbReference>
<evidence type="ECO:0000256" key="10">
    <source>
        <dbReference type="ARBA" id="ARBA00023157"/>
    </source>
</evidence>
<evidence type="ECO:0000256" key="4">
    <source>
        <dbReference type="ARBA" id="ARBA00022553"/>
    </source>
</evidence>
<dbReference type="GO" id="GO:0042802">
    <property type="term" value="F:identical protein binding"/>
    <property type="evidence" value="ECO:0007669"/>
    <property type="project" value="Ensembl"/>
</dbReference>
<evidence type="ECO:0000313" key="23">
    <source>
        <dbReference type="Ensembl" id="ENSUPAP00010005839.1"/>
    </source>
</evidence>
<keyword evidence="10" id="KW-1015">Disulfide bond</keyword>
<feature type="region of interest" description="Disordered" evidence="19">
    <location>
        <begin position="731"/>
        <end position="768"/>
    </location>
</feature>
<feature type="domain" description="Fibronectin type-III" evidence="22">
    <location>
        <begin position="528"/>
        <end position="623"/>
    </location>
</feature>
<evidence type="ECO:0000256" key="19">
    <source>
        <dbReference type="SAM" id="MobiDB-lite"/>
    </source>
</evidence>
<evidence type="ECO:0000256" key="7">
    <source>
        <dbReference type="ARBA" id="ARBA00022737"/>
    </source>
</evidence>
<evidence type="ECO:0000256" key="5">
    <source>
        <dbReference type="ARBA" id="ARBA00022692"/>
    </source>
</evidence>
<dbReference type="GO" id="GO:0060576">
    <property type="term" value="P:intestinal epithelial cell development"/>
    <property type="evidence" value="ECO:0007669"/>
    <property type="project" value="Ensembl"/>
</dbReference>
<dbReference type="GO" id="GO:0048711">
    <property type="term" value="P:positive regulation of astrocyte differentiation"/>
    <property type="evidence" value="ECO:0007669"/>
    <property type="project" value="Ensembl"/>
</dbReference>
<dbReference type="GO" id="GO:0019970">
    <property type="term" value="F:interleukin-11 binding"/>
    <property type="evidence" value="ECO:0007669"/>
    <property type="project" value="Ensembl"/>
</dbReference>
<dbReference type="GO" id="GO:0004921">
    <property type="term" value="F:interleukin-11 receptor activity"/>
    <property type="evidence" value="ECO:0007669"/>
    <property type="project" value="Ensembl"/>
</dbReference>
<dbReference type="GO" id="GO:0005127">
    <property type="term" value="F:ciliary neurotrophic factor receptor binding"/>
    <property type="evidence" value="ECO:0007669"/>
    <property type="project" value="Ensembl"/>
</dbReference>
<dbReference type="GO" id="GO:0004924">
    <property type="term" value="F:oncostatin-M receptor activity"/>
    <property type="evidence" value="ECO:0007669"/>
    <property type="project" value="Ensembl"/>
</dbReference>
<evidence type="ECO:0000256" key="3">
    <source>
        <dbReference type="ARBA" id="ARBA00022475"/>
    </source>
</evidence>
<dbReference type="GO" id="GO:0005896">
    <property type="term" value="C:interleukin-6 receptor complex"/>
    <property type="evidence" value="ECO:0007669"/>
    <property type="project" value="Ensembl"/>
</dbReference>
<evidence type="ECO:0000256" key="9">
    <source>
        <dbReference type="ARBA" id="ARBA00023136"/>
    </source>
</evidence>
<dbReference type="GO" id="GO:0009897">
    <property type="term" value="C:external side of plasma membrane"/>
    <property type="evidence" value="ECO:0007669"/>
    <property type="project" value="Ensembl"/>
</dbReference>
<sequence>MCVLQKYLCKMLMLQIWLVKALLIFLTTESIGELLDPCGHINPESPIIERGSNFTAVCVLKEKCMDYFHVNANYIIWKTNHLTVPKEQYTIINRTAASVTFTNVVSPNLQLTCNILTFGQIEQNVYGITVLSGFPPEKPKNLNCIVNEGRKMMCQWDPGRETYLETNFTLKSEWATEKFDDCKTKPDTPNSCLVDYSPVYFVNIEVWVEAENALGNVTSDHINFDPIDKVKPNPPRNLSVSNSEELSSILKLSWINPSIKSVIRLKYNIQYRTKDASTWNQIPPEDTASTRSSFTVQDLKPFTEYVFRVRCMKEDGKGFWSDWSEDASGITYEDRPSKAPSFWYRINPSHSLGYRSVQLIWKTLPPFEANGKILDYEVTLTRWKSLLQNYTVNDTKLTVNLTNDRYSATLAARNLVGKSDASILTIPASDFQATHPVTNLKAFPKDNMLWVEWTAPSKSVKKYILEWCVLSDKSPCIPDWQQEDGTVHRTYLRGKLMESKCYLITITPVYANGPGSPESTKAYLKQAPPSKGPTVRTKKVGKNEAVLEWDQLPVDVQNGFIRNYTIFYRTIIGNETAVNVDSSHTEYTLSSLTSDTLYMVRMTAYTDEGGKDGPEFTFTTPKFAQGEIEAIVVPVCLAFLLTTLLGVLFCFNKRDLIKKHIWPNVPDPSKSHIAQWSPHTPPRHNFNSKDQMYSDGNFTDVSVVEIEANDKKPFPEDLKSLDLFKKEKISTEGHSSGIGGSSCMSSSRPSISSSDENESTQNTSSTVQYSTVVHSGYRHQVPSVQVFSRSESTQPLLESEERPEDLQLVDNVDSGDGILPRQQYFKQNCNQPETSPDISHFERSKQVSSGNEEDFMRLKQQQISNHNSQSSGSGQMKMFQEVSVADAFGPGTEGQVERFETVGIEAAIDEGMPKSYLPQTVRQGGYMPQ</sequence>
<dbReference type="GO" id="GO:0045747">
    <property type="term" value="P:positive regulation of Notch signaling pathway"/>
    <property type="evidence" value="ECO:0007669"/>
    <property type="project" value="Ensembl"/>
</dbReference>
<dbReference type="GO" id="GO:0070110">
    <property type="term" value="C:ciliary neurotrophic factor receptor complex"/>
    <property type="evidence" value="ECO:0007669"/>
    <property type="project" value="Ensembl"/>
</dbReference>
<keyword evidence="5 20" id="KW-0812">Transmembrane</keyword>
<evidence type="ECO:0000256" key="13">
    <source>
        <dbReference type="ARBA" id="ARBA00023319"/>
    </source>
</evidence>
<protein>
    <recommendedName>
        <fullName evidence="15">Interleukin-6 receptor subunit beta</fullName>
    </recommendedName>
    <alternativeName>
        <fullName evidence="17">Interleukin-6 signal transducer</fullName>
    </alternativeName>
    <alternativeName>
        <fullName evidence="16">Membrane glycoprotein 130</fullName>
    </alternativeName>
    <alternativeName>
        <fullName evidence="18">Oncostatin-M receptor subunit alpha</fullName>
    </alternativeName>
</protein>
<evidence type="ECO:0000256" key="18">
    <source>
        <dbReference type="ARBA" id="ARBA00083382"/>
    </source>
</evidence>
<feature type="region of interest" description="Disordered" evidence="19">
    <location>
        <begin position="669"/>
        <end position="691"/>
    </location>
</feature>
<dbReference type="InterPro" id="IPR050379">
    <property type="entry name" value="Type-I_Cytokine_Rcpt"/>
</dbReference>
<evidence type="ECO:0000256" key="11">
    <source>
        <dbReference type="ARBA" id="ARBA00023170"/>
    </source>
</evidence>
<keyword evidence="8 20" id="KW-1133">Transmembrane helix</keyword>
<dbReference type="GO" id="GO:0002821">
    <property type="term" value="P:positive regulation of adaptive immune response"/>
    <property type="evidence" value="ECO:0007669"/>
    <property type="project" value="Ensembl"/>
</dbReference>
<dbReference type="PANTHER" id="PTHR23036:SF83">
    <property type="entry name" value="INTERLEUKIN-6 RECEPTOR SUBUNIT BETA"/>
    <property type="match status" value="1"/>
</dbReference>
<comment type="similarity">
    <text evidence="2">Belongs to the type I cytokine receptor family. Type 2 subfamily.</text>
</comment>
<dbReference type="InterPro" id="IPR003529">
    <property type="entry name" value="Hematopoietin_rcpt_Gp130_CS"/>
</dbReference>
<dbReference type="Proteomes" id="UP000694417">
    <property type="component" value="Unplaced"/>
</dbReference>
<feature type="domain" description="Fibronectin type-III" evidence="22">
    <location>
        <begin position="234"/>
        <end position="334"/>
    </location>
</feature>
<keyword evidence="3" id="KW-1003">Cell membrane</keyword>
<dbReference type="Pfam" id="PF25552">
    <property type="entry name" value="LIFR_D4"/>
    <property type="match status" value="1"/>
</dbReference>
<keyword evidence="13" id="KW-0393">Immunoglobulin domain</keyword>
<reference evidence="23" key="1">
    <citation type="submission" date="2025-08" db="UniProtKB">
        <authorList>
            <consortium name="Ensembl"/>
        </authorList>
    </citation>
    <scope>IDENTIFICATION</scope>
</reference>
<evidence type="ECO:0000256" key="21">
    <source>
        <dbReference type="SAM" id="SignalP"/>
    </source>
</evidence>
<evidence type="ECO:0000256" key="2">
    <source>
        <dbReference type="ARBA" id="ARBA00008921"/>
    </source>
</evidence>
<evidence type="ECO:0000256" key="6">
    <source>
        <dbReference type="ARBA" id="ARBA00022729"/>
    </source>
</evidence>
<proteinExistence type="inferred from homology"/>
<dbReference type="FunFam" id="2.60.40.10:FF:000281">
    <property type="entry name" value="Cytokine receptor like factor 1"/>
    <property type="match status" value="1"/>
</dbReference>
<feature type="compositionally biased region" description="Low complexity" evidence="19">
    <location>
        <begin position="741"/>
        <end position="754"/>
    </location>
</feature>
<dbReference type="GO" id="GO:0042102">
    <property type="term" value="P:positive regulation of T cell proliferation"/>
    <property type="evidence" value="ECO:0007669"/>
    <property type="project" value="Ensembl"/>
</dbReference>
<evidence type="ECO:0000256" key="20">
    <source>
        <dbReference type="SAM" id="Phobius"/>
    </source>
</evidence>
<dbReference type="InterPro" id="IPR036116">
    <property type="entry name" value="FN3_sf"/>
</dbReference>
<dbReference type="FunFam" id="2.60.40.10:FF:000563">
    <property type="entry name" value="interleukin-6 receptor subunit beta"/>
    <property type="match status" value="1"/>
</dbReference>
<evidence type="ECO:0000256" key="15">
    <source>
        <dbReference type="ARBA" id="ARBA00068277"/>
    </source>
</evidence>
<evidence type="ECO:0000256" key="14">
    <source>
        <dbReference type="ARBA" id="ARBA00063854"/>
    </source>
</evidence>
<organism evidence="23 24">
    <name type="scientific">Urocitellus parryii</name>
    <name type="common">Arctic ground squirrel</name>
    <name type="synonym">Spermophilus parryii</name>
    <dbReference type="NCBI Taxonomy" id="9999"/>
    <lineage>
        <taxon>Eukaryota</taxon>
        <taxon>Metazoa</taxon>
        <taxon>Chordata</taxon>
        <taxon>Craniata</taxon>
        <taxon>Vertebrata</taxon>
        <taxon>Euteleostomi</taxon>
        <taxon>Mammalia</taxon>
        <taxon>Eutheria</taxon>
        <taxon>Euarchontoglires</taxon>
        <taxon>Glires</taxon>
        <taxon>Rodentia</taxon>
        <taxon>Sciuromorpha</taxon>
        <taxon>Sciuridae</taxon>
        <taxon>Xerinae</taxon>
        <taxon>Marmotini</taxon>
        <taxon>Urocitellus</taxon>
    </lineage>
</organism>
<keyword evidence="6 21" id="KW-0732">Signal</keyword>
<keyword evidence="9 20" id="KW-0472">Membrane</keyword>
<dbReference type="FunFam" id="2.60.40.10:FF:000855">
    <property type="entry name" value="Interleukin-6 receptor subunit beta"/>
    <property type="match status" value="1"/>
</dbReference>
<dbReference type="GO" id="GO:0045509">
    <property type="term" value="F:interleukin-27 receptor activity"/>
    <property type="evidence" value="ECO:0007669"/>
    <property type="project" value="Ensembl"/>
</dbReference>
<comment type="subcellular location">
    <subcellularLocation>
        <location evidence="1">Cell membrane</location>
        <topology evidence="1">Single-pass type I membrane protein</topology>
    </subcellularLocation>
</comment>
<dbReference type="GO" id="GO:0015026">
    <property type="term" value="F:coreceptor activity"/>
    <property type="evidence" value="ECO:0007669"/>
    <property type="project" value="Ensembl"/>
</dbReference>
<dbReference type="PROSITE" id="PS50853">
    <property type="entry name" value="FN3"/>
    <property type="match status" value="2"/>
</dbReference>
<dbReference type="Gene3D" id="2.60.40.10">
    <property type="entry name" value="Immunoglobulins"/>
    <property type="match status" value="6"/>
</dbReference>
<keyword evidence="11" id="KW-0675">Receptor</keyword>